<dbReference type="PANTHER" id="PTHR36966:SF1">
    <property type="entry name" value="REP-ASSOCIATED TYROSINE TRANSPOSASE"/>
    <property type="match status" value="1"/>
</dbReference>
<dbReference type="NCBIfam" id="NF047646">
    <property type="entry name" value="REP_Tyr_transpos"/>
    <property type="match status" value="1"/>
</dbReference>
<accession>A0ABX6UWS9</accession>
<dbReference type="InterPro" id="IPR036515">
    <property type="entry name" value="Transposase_17_sf"/>
</dbReference>
<dbReference type="SMART" id="SM01321">
    <property type="entry name" value="Y1_Tnp"/>
    <property type="match status" value="1"/>
</dbReference>
<evidence type="ECO:0000313" key="2">
    <source>
        <dbReference type="EMBL" id="QPB42307.1"/>
    </source>
</evidence>
<evidence type="ECO:0000313" key="3">
    <source>
        <dbReference type="Proteomes" id="UP000663069"/>
    </source>
</evidence>
<dbReference type="InterPro" id="IPR052715">
    <property type="entry name" value="RAYT_transposase"/>
</dbReference>
<gene>
    <name evidence="2" type="ORF">IHV77_10445</name>
</gene>
<dbReference type="Gene3D" id="3.30.70.1290">
    <property type="entry name" value="Transposase IS200-like"/>
    <property type="match status" value="1"/>
</dbReference>
<dbReference type="Pfam" id="PF01797">
    <property type="entry name" value="Y1_Tnp"/>
    <property type="match status" value="1"/>
</dbReference>
<keyword evidence="3" id="KW-1185">Reference proteome</keyword>
<dbReference type="RefSeq" id="WP_194811889.1">
    <property type="nucleotide sequence ID" value="NZ_CP063056.1"/>
</dbReference>
<organism evidence="2 3">
    <name type="scientific">Rodentibacter haemolyticus</name>
    <dbReference type="NCBI Taxonomy" id="2778911"/>
    <lineage>
        <taxon>Bacteria</taxon>
        <taxon>Pseudomonadati</taxon>
        <taxon>Pseudomonadota</taxon>
        <taxon>Gammaproteobacteria</taxon>
        <taxon>Pasteurellales</taxon>
        <taxon>Pasteurellaceae</taxon>
        <taxon>Rodentibacter</taxon>
    </lineage>
</organism>
<sequence>MPNYRRVYLENAYYFFTVALQDRKSTLLIDRIDLLRQSYQKVCQKYPFKTIAICILPDHIHAIWQLPEGDTNYSLRWQLIKKYFSSKLPISNTRSESKIKHREKGIWQRRFWEHTIVDDRDLNNCIDYIHYNPVRHGYVERCEDWKYSSIHKIKDT</sequence>
<dbReference type="Proteomes" id="UP000663069">
    <property type="component" value="Chromosome"/>
</dbReference>
<reference evidence="2 3" key="1">
    <citation type="submission" date="2020-10" db="EMBL/GenBank/DDBJ databases">
        <title>Genome Sequencing of Rodentibacter spp. strain DSM111151.</title>
        <authorList>
            <person name="Benga L."/>
            <person name="Lautwein T."/>
        </authorList>
    </citation>
    <scope>NUCLEOTIDE SEQUENCE [LARGE SCALE GENOMIC DNA]</scope>
    <source>
        <strain evidence="2 3">DSM 111151</strain>
    </source>
</reference>
<name>A0ABX6UWS9_9PAST</name>
<protein>
    <submittedName>
        <fullName evidence="2">Transposase</fullName>
    </submittedName>
</protein>
<dbReference type="EMBL" id="CP063056">
    <property type="protein sequence ID" value="QPB42307.1"/>
    <property type="molecule type" value="Genomic_DNA"/>
</dbReference>
<dbReference type="PANTHER" id="PTHR36966">
    <property type="entry name" value="REP-ASSOCIATED TYROSINE TRANSPOSASE"/>
    <property type="match status" value="1"/>
</dbReference>
<dbReference type="SUPFAM" id="SSF143422">
    <property type="entry name" value="Transposase IS200-like"/>
    <property type="match status" value="1"/>
</dbReference>
<feature type="domain" description="Transposase IS200-like" evidence="1">
    <location>
        <begin position="9"/>
        <end position="132"/>
    </location>
</feature>
<proteinExistence type="predicted"/>
<evidence type="ECO:0000259" key="1">
    <source>
        <dbReference type="SMART" id="SM01321"/>
    </source>
</evidence>
<dbReference type="InterPro" id="IPR002686">
    <property type="entry name" value="Transposase_17"/>
</dbReference>